<comment type="caution">
    <text evidence="1">The sequence shown here is derived from an EMBL/GenBank/DDBJ whole genome shotgun (WGS) entry which is preliminary data.</text>
</comment>
<proteinExistence type="predicted"/>
<reference evidence="1 2" key="1">
    <citation type="submission" date="2021-04" db="EMBL/GenBank/DDBJ databases">
        <title>Chitinophaga sp. nov., isolated from the rhizosphere soil.</title>
        <authorList>
            <person name="He S."/>
        </authorList>
    </citation>
    <scope>NUCLEOTIDE SEQUENCE [LARGE SCALE GENOMIC DNA]</scope>
    <source>
        <strain evidence="1 2">2R12</strain>
    </source>
</reference>
<dbReference type="Proteomes" id="UP000676386">
    <property type="component" value="Unassembled WGS sequence"/>
</dbReference>
<name>A0ABS5JAC0_9BACT</name>
<protein>
    <submittedName>
        <fullName evidence="1">Uncharacterized protein</fullName>
    </submittedName>
</protein>
<dbReference type="EMBL" id="JAGTXB010000027">
    <property type="protein sequence ID" value="MBS0032046.1"/>
    <property type="molecule type" value="Genomic_DNA"/>
</dbReference>
<keyword evidence="2" id="KW-1185">Reference proteome</keyword>
<gene>
    <name evidence="1" type="ORF">KE626_32235</name>
</gene>
<evidence type="ECO:0000313" key="2">
    <source>
        <dbReference type="Proteomes" id="UP000676386"/>
    </source>
</evidence>
<accession>A0ABS5JAC0</accession>
<organism evidence="1 2">
    <name type="scientific">Chitinophaga hostae</name>
    <dbReference type="NCBI Taxonomy" id="2831022"/>
    <lineage>
        <taxon>Bacteria</taxon>
        <taxon>Pseudomonadati</taxon>
        <taxon>Bacteroidota</taxon>
        <taxon>Chitinophagia</taxon>
        <taxon>Chitinophagales</taxon>
        <taxon>Chitinophagaceae</taxon>
        <taxon>Chitinophaga</taxon>
    </lineage>
</organism>
<dbReference type="RefSeq" id="WP_211977206.1">
    <property type="nucleotide sequence ID" value="NZ_CBFHAM010000018.1"/>
</dbReference>
<evidence type="ECO:0000313" key="1">
    <source>
        <dbReference type="EMBL" id="MBS0032046.1"/>
    </source>
</evidence>
<sequence>MRNTRILLGATTLILAVAGAISTMASSRVKNAKILTTVGASKICVLFTSPCPVGQTVKCTTAGGKTVWTIASNCVRPFLRPAH</sequence>